<feature type="domain" description="Mab-21-like nucleotidyltransferase" evidence="10">
    <location>
        <begin position="160"/>
        <end position="314"/>
    </location>
</feature>
<keyword evidence="6" id="KW-0547">Nucleotide-binding</keyword>
<evidence type="ECO:0000256" key="5">
    <source>
        <dbReference type="ARBA" id="ARBA00022723"/>
    </source>
</evidence>
<keyword evidence="4" id="KW-0548">Nucleotidyltransferase</keyword>
<evidence type="ECO:0000256" key="7">
    <source>
        <dbReference type="ARBA" id="ARBA00022840"/>
    </source>
</evidence>
<dbReference type="AlphaFoldDB" id="A0AAD9VGT1"/>
<sequence>MAEVKPKSRPFEVEYPEGVPYSAWNFNIYTMLTMVRKTCFGMVKTDLSNLLLHLLPGTTKELLEKSTCLELDNCFLANQRFEAERVGSMPEDVPVIQPIIQPVEAEGREEIMRDVGCSFECDYNLCFMDISASEKILQKPESDSSTMPEPLRIVPSNFLGHVELEVQQNADLIAGLQNLCVANQGRRLLSSELLIEQMYNVLTIITAILNVHRIKHHHKSDNKLKDEDNISLSHYLQYVGQAGPAVHVVMCMSDIGQKGMHLFLTEDVSLSVPCNEWPSCAMGWINREKPSGWPSQQLIDKVLQDGCHVVPKFEGSDGSQMSTCADNKERQDACHDCDPQSTSNGEITCNASKMPRSQPSQKSKDTSNTHQTPNEENLVPIFDTSQKCSEASRSNEAEMSEDAQSKASPPKTLWRYSFSFAEKTLMTSITEEQKICYLIFKYLFSKYVKLHSVITTYTAKTIFLWKLETVPPDQWSLQLIGDRVKDLVEELRTCVKKKYCQHYFISGLNVLQKLDDESRNKTVEVGFSLLDEQMADAPVLGSEVFEAPSGFPADFMFTYKSFYTINAWLESLNAQMLAKLDPPSKIPSEKTMEDFLDSSKTHPIVMPEILKYLVVSEEIYGQSLPVPQSLLQHQKVKQLIKFLEKSITTAEKYQECMRELDIELKFLHLQFKVIDEIEQFFTDNPSFAFKFASSSDESDAEDNN</sequence>
<accession>A0AAD9VGT1</accession>
<keyword evidence="7" id="KW-0067">ATP-binding</keyword>
<dbReference type="GO" id="GO:0046872">
    <property type="term" value="F:metal ion binding"/>
    <property type="evidence" value="ECO:0007669"/>
    <property type="project" value="UniProtKB-KW"/>
</dbReference>
<dbReference type="GO" id="GO:0016779">
    <property type="term" value="F:nucleotidyltransferase activity"/>
    <property type="evidence" value="ECO:0007669"/>
    <property type="project" value="UniProtKB-KW"/>
</dbReference>
<evidence type="ECO:0000256" key="8">
    <source>
        <dbReference type="ARBA" id="ARBA00022842"/>
    </source>
</evidence>
<protein>
    <submittedName>
        <fullName evidence="12">Uncharacterized protein</fullName>
    </submittedName>
</protein>
<dbReference type="SMART" id="SM01265">
    <property type="entry name" value="Mab-21"/>
    <property type="match status" value="1"/>
</dbReference>
<dbReference type="InterPro" id="IPR046906">
    <property type="entry name" value="Mab-21_HhH/H2TH-like"/>
</dbReference>
<evidence type="ECO:0000256" key="9">
    <source>
        <dbReference type="SAM" id="MobiDB-lite"/>
    </source>
</evidence>
<dbReference type="EMBL" id="JARQWQ010000001">
    <property type="protein sequence ID" value="KAK2574023.1"/>
    <property type="molecule type" value="Genomic_DNA"/>
</dbReference>
<keyword evidence="5" id="KW-0479">Metal-binding</keyword>
<evidence type="ECO:0000256" key="3">
    <source>
        <dbReference type="ARBA" id="ARBA00022679"/>
    </source>
</evidence>
<reference evidence="12" key="1">
    <citation type="journal article" date="2023" name="G3 (Bethesda)">
        <title>Whole genome assembly and annotation of the endangered Caribbean coral Acropora cervicornis.</title>
        <authorList>
            <person name="Selwyn J.D."/>
            <person name="Vollmer S.V."/>
        </authorList>
    </citation>
    <scope>NUCLEOTIDE SEQUENCE</scope>
    <source>
        <strain evidence="12">K2</strain>
    </source>
</reference>
<comment type="cofactor">
    <cofactor evidence="1">
        <name>Mg(2+)</name>
        <dbReference type="ChEBI" id="CHEBI:18420"/>
    </cofactor>
</comment>
<dbReference type="Gene3D" id="1.10.1410.40">
    <property type="match status" value="1"/>
</dbReference>
<dbReference type="Pfam" id="PF03281">
    <property type="entry name" value="Mab-21"/>
    <property type="match status" value="1"/>
</dbReference>
<evidence type="ECO:0000259" key="11">
    <source>
        <dbReference type="Pfam" id="PF20266"/>
    </source>
</evidence>
<feature type="compositionally biased region" description="Polar residues" evidence="9">
    <location>
        <begin position="345"/>
        <end position="361"/>
    </location>
</feature>
<dbReference type="InterPro" id="IPR046903">
    <property type="entry name" value="Mab-21-like_nuc_Trfase"/>
</dbReference>
<dbReference type="InterPro" id="IPR024810">
    <property type="entry name" value="MAB21L/cGLR"/>
</dbReference>
<feature type="region of interest" description="Disordered" evidence="9">
    <location>
        <begin position="345"/>
        <end position="382"/>
    </location>
</feature>
<evidence type="ECO:0000256" key="6">
    <source>
        <dbReference type="ARBA" id="ARBA00022741"/>
    </source>
</evidence>
<evidence type="ECO:0000256" key="4">
    <source>
        <dbReference type="ARBA" id="ARBA00022695"/>
    </source>
</evidence>
<evidence type="ECO:0000256" key="1">
    <source>
        <dbReference type="ARBA" id="ARBA00001946"/>
    </source>
</evidence>
<gene>
    <name evidence="12" type="ORF">P5673_000141</name>
</gene>
<comment type="caution">
    <text evidence="12">The sequence shown here is derived from an EMBL/GenBank/DDBJ whole genome shotgun (WGS) entry which is preliminary data.</text>
</comment>
<evidence type="ECO:0000259" key="10">
    <source>
        <dbReference type="Pfam" id="PF03281"/>
    </source>
</evidence>
<dbReference type="Proteomes" id="UP001249851">
    <property type="component" value="Unassembled WGS sequence"/>
</dbReference>
<reference evidence="12" key="2">
    <citation type="journal article" date="2023" name="Science">
        <title>Genomic signatures of disease resistance in endangered staghorn corals.</title>
        <authorList>
            <person name="Vollmer S.V."/>
            <person name="Selwyn J.D."/>
            <person name="Despard B.A."/>
            <person name="Roesel C.L."/>
        </authorList>
    </citation>
    <scope>NUCLEOTIDE SEQUENCE</scope>
    <source>
        <strain evidence="12">K2</strain>
    </source>
</reference>
<keyword evidence="8" id="KW-0460">Magnesium</keyword>
<evidence type="ECO:0000313" key="13">
    <source>
        <dbReference type="Proteomes" id="UP001249851"/>
    </source>
</evidence>
<organism evidence="12 13">
    <name type="scientific">Acropora cervicornis</name>
    <name type="common">Staghorn coral</name>
    <dbReference type="NCBI Taxonomy" id="6130"/>
    <lineage>
        <taxon>Eukaryota</taxon>
        <taxon>Metazoa</taxon>
        <taxon>Cnidaria</taxon>
        <taxon>Anthozoa</taxon>
        <taxon>Hexacorallia</taxon>
        <taxon>Scleractinia</taxon>
        <taxon>Astrocoeniina</taxon>
        <taxon>Acroporidae</taxon>
        <taxon>Acropora</taxon>
    </lineage>
</organism>
<keyword evidence="13" id="KW-1185">Reference proteome</keyword>
<dbReference type="PANTHER" id="PTHR10656">
    <property type="entry name" value="CELL FATE DETERMINING PROTEIN MAB21-RELATED"/>
    <property type="match status" value="1"/>
</dbReference>
<proteinExistence type="inferred from homology"/>
<keyword evidence="3" id="KW-0808">Transferase</keyword>
<comment type="similarity">
    <text evidence="2">Belongs to the mab-21 family.</text>
</comment>
<dbReference type="Pfam" id="PF20266">
    <property type="entry name" value="Mab-21_C"/>
    <property type="match status" value="1"/>
</dbReference>
<feature type="domain" description="Mab-21-like HhH/H2TH-like" evidence="11">
    <location>
        <begin position="434"/>
        <end position="522"/>
    </location>
</feature>
<dbReference type="PANTHER" id="PTHR10656:SF42">
    <property type="entry name" value="CYCLIC GMP-AMP SYNTHASE-LIKE PROTEIN-RELATED"/>
    <property type="match status" value="1"/>
</dbReference>
<evidence type="ECO:0000313" key="12">
    <source>
        <dbReference type="EMBL" id="KAK2574023.1"/>
    </source>
</evidence>
<evidence type="ECO:0000256" key="2">
    <source>
        <dbReference type="ARBA" id="ARBA00008307"/>
    </source>
</evidence>
<dbReference type="GO" id="GO:0005524">
    <property type="term" value="F:ATP binding"/>
    <property type="evidence" value="ECO:0007669"/>
    <property type="project" value="UniProtKB-KW"/>
</dbReference>
<name>A0AAD9VGT1_ACRCE</name>